<sequence length="55" mass="6317">FIYGYLELKDLQKAVDFGSAFSALKHSVPGDLAFVYKEEVEKLIKGRERGLRIDR</sequence>
<organism evidence="1">
    <name type="scientific">marine sediment metagenome</name>
    <dbReference type="NCBI Taxonomy" id="412755"/>
    <lineage>
        <taxon>unclassified sequences</taxon>
        <taxon>metagenomes</taxon>
        <taxon>ecological metagenomes</taxon>
    </lineage>
</organism>
<feature type="non-terminal residue" evidence="1">
    <location>
        <position position="1"/>
    </location>
</feature>
<reference evidence="1" key="1">
    <citation type="journal article" date="2014" name="Front. Microbiol.">
        <title>High frequency of phylogenetically diverse reductive dehalogenase-homologous genes in deep subseafloor sedimentary metagenomes.</title>
        <authorList>
            <person name="Kawai M."/>
            <person name="Futagami T."/>
            <person name="Toyoda A."/>
            <person name="Takaki Y."/>
            <person name="Nishi S."/>
            <person name="Hori S."/>
            <person name="Arai W."/>
            <person name="Tsubouchi T."/>
            <person name="Morono Y."/>
            <person name="Uchiyama I."/>
            <person name="Ito T."/>
            <person name="Fujiyama A."/>
            <person name="Inagaki F."/>
            <person name="Takami H."/>
        </authorList>
    </citation>
    <scope>NUCLEOTIDE SEQUENCE</scope>
    <source>
        <strain evidence="1">Expedition CK06-06</strain>
    </source>
</reference>
<protein>
    <recommendedName>
        <fullName evidence="2">Carbohydrate kinase PfkB domain-containing protein</fullName>
    </recommendedName>
</protein>
<dbReference type="SUPFAM" id="SSF53613">
    <property type="entry name" value="Ribokinase-like"/>
    <property type="match status" value="1"/>
</dbReference>
<comment type="caution">
    <text evidence="1">The sequence shown here is derived from an EMBL/GenBank/DDBJ whole genome shotgun (WGS) entry which is preliminary data.</text>
</comment>
<dbReference type="Gene3D" id="3.40.1190.20">
    <property type="match status" value="1"/>
</dbReference>
<evidence type="ECO:0008006" key="2">
    <source>
        <dbReference type="Google" id="ProtNLM"/>
    </source>
</evidence>
<gene>
    <name evidence="1" type="ORF">S01H4_53039</name>
</gene>
<dbReference type="AlphaFoldDB" id="X1D7D5"/>
<accession>X1D7D5</accession>
<evidence type="ECO:0000313" key="1">
    <source>
        <dbReference type="EMBL" id="GAH16656.1"/>
    </source>
</evidence>
<dbReference type="InterPro" id="IPR029056">
    <property type="entry name" value="Ribokinase-like"/>
</dbReference>
<proteinExistence type="predicted"/>
<dbReference type="EMBL" id="BART01030363">
    <property type="protein sequence ID" value="GAH16656.1"/>
    <property type="molecule type" value="Genomic_DNA"/>
</dbReference>
<name>X1D7D5_9ZZZZ</name>